<dbReference type="RefSeq" id="WP_003353718.1">
    <property type="nucleotide sequence ID" value="NZ_JH414748.1"/>
</dbReference>
<dbReference type="InterPro" id="IPR036663">
    <property type="entry name" value="Fumarylacetoacetase_C_sf"/>
</dbReference>
<dbReference type="PANTHER" id="PTHR42796">
    <property type="entry name" value="FUMARYLACETOACETATE HYDROLASE DOMAIN-CONTAINING PROTEIN 2A-RELATED"/>
    <property type="match status" value="1"/>
</dbReference>
<feature type="domain" description="Fumarylacetoacetase-like C-terminal" evidence="3">
    <location>
        <begin position="93"/>
        <end position="300"/>
    </location>
</feature>
<dbReference type="Pfam" id="PF01557">
    <property type="entry name" value="FAA_hydrolase"/>
    <property type="match status" value="1"/>
</dbReference>
<comment type="caution">
    <text evidence="4">The sequence shown here is derived from an EMBL/GenBank/DDBJ whole genome shotgun (WGS) entry which is preliminary data.</text>
</comment>
<keyword evidence="2" id="KW-0479">Metal-binding</keyword>
<dbReference type="EMBL" id="ACWF01000069">
    <property type="protein sequence ID" value="EHL78440.1"/>
    <property type="molecule type" value="Genomic_DNA"/>
</dbReference>
<gene>
    <name evidence="4" type="ORF">HMPREF1015_01617</name>
</gene>
<evidence type="ECO:0000313" key="4">
    <source>
        <dbReference type="EMBL" id="EHL78440.1"/>
    </source>
</evidence>
<dbReference type="SUPFAM" id="SSF56529">
    <property type="entry name" value="FAH"/>
    <property type="match status" value="1"/>
</dbReference>
<dbReference type="AlphaFoldDB" id="G9QK78"/>
<dbReference type="PATRIC" id="fig|665952.3.peg.1407"/>
<protein>
    <recommendedName>
        <fullName evidence="3">Fumarylacetoacetase-like C-terminal domain-containing protein</fullName>
    </recommendedName>
</protein>
<name>G9QK78_9BACI</name>
<dbReference type="HOGENOM" id="CLU_028458_3_1_9"/>
<keyword evidence="5" id="KW-1185">Reference proteome</keyword>
<dbReference type="InterPro" id="IPR011234">
    <property type="entry name" value="Fumarylacetoacetase-like_C"/>
</dbReference>
<evidence type="ECO:0000256" key="2">
    <source>
        <dbReference type="ARBA" id="ARBA00022723"/>
    </source>
</evidence>
<dbReference type="GO" id="GO:0019752">
    <property type="term" value="P:carboxylic acid metabolic process"/>
    <property type="evidence" value="ECO:0007669"/>
    <property type="project" value="UniProtKB-ARBA"/>
</dbReference>
<comment type="similarity">
    <text evidence="1">Belongs to the FAH family.</text>
</comment>
<sequence length="300" mass="33453">MKWVSFRTGKYDGYGVYDEQKQLILDVKKMDEQRNGYSDLPEQLVEALGLGDLFLQKVHTLLNWEQGQRNRPWAFKWEDVELLAPIPRPLKNVICIGKNYRDHAVELGGKDGVPEHLIVFSKAPTTVTGHLHPIPAYTDVTEALDYEGELAVIIGKKGKGIQKEEALDYVFGYTIINDVTARDLQKRHVQYFLGKSLDCSCPMGPWIVTKDEVPDPGNLGIETRVNGEVRQKSNTRHFIFSIEEIIETLSKGMTLEPGDVIATGTPAGVGLGFQPPKLLKAGDVVEITIEGIGTLKNQVQ</sequence>
<organism evidence="4 5">
    <name type="scientific">Bacillus smithii 7_3_47FAA</name>
    <dbReference type="NCBI Taxonomy" id="665952"/>
    <lineage>
        <taxon>Bacteria</taxon>
        <taxon>Bacillati</taxon>
        <taxon>Bacillota</taxon>
        <taxon>Bacilli</taxon>
        <taxon>Bacillales</taxon>
        <taxon>Bacillaceae</taxon>
        <taxon>Bacillus</taxon>
    </lineage>
</organism>
<evidence type="ECO:0000256" key="1">
    <source>
        <dbReference type="ARBA" id="ARBA00010211"/>
    </source>
</evidence>
<dbReference type="Gene3D" id="3.90.850.10">
    <property type="entry name" value="Fumarylacetoacetase-like, C-terminal domain"/>
    <property type="match status" value="1"/>
</dbReference>
<accession>G9QK78</accession>
<dbReference type="PANTHER" id="PTHR42796:SF4">
    <property type="entry name" value="FUMARYLACETOACETATE HYDROLASE DOMAIN-CONTAINING PROTEIN 2A"/>
    <property type="match status" value="1"/>
</dbReference>
<proteinExistence type="inferred from homology"/>
<dbReference type="FunFam" id="3.90.850.10:FF:000002">
    <property type="entry name" value="2-hydroxyhepta-2,4-diene-1,7-dioate isomerase"/>
    <property type="match status" value="1"/>
</dbReference>
<dbReference type="Proteomes" id="UP000011747">
    <property type="component" value="Unassembled WGS sequence"/>
</dbReference>
<reference evidence="4 5" key="1">
    <citation type="submission" date="2011-09" db="EMBL/GenBank/DDBJ databases">
        <title>The Genome Sequence of Bacillus smithii 7_3_47FAA.</title>
        <authorList>
            <consortium name="The Broad Institute Genome Sequencing Platform"/>
            <person name="Earl A."/>
            <person name="Ward D."/>
            <person name="Feldgarden M."/>
            <person name="Gevers D."/>
            <person name="Daigneault M."/>
            <person name="Strauss J."/>
            <person name="Allen-Vercoe E."/>
            <person name="Young S.K."/>
            <person name="Zeng Q."/>
            <person name="Gargeya S."/>
            <person name="Fitzgerald M."/>
            <person name="Haas B."/>
            <person name="Abouelleil A."/>
            <person name="Alvarado L."/>
            <person name="Arachchi H.M."/>
            <person name="Berlin A."/>
            <person name="Brown A."/>
            <person name="Chapman S.B."/>
            <person name="Chen Z."/>
            <person name="Dunbar C."/>
            <person name="Freedman E."/>
            <person name="Gearin G."/>
            <person name="Goldberg J."/>
            <person name="Griggs A."/>
            <person name="Gujja S."/>
            <person name="Heiman D."/>
            <person name="Howarth C."/>
            <person name="Larson L."/>
            <person name="Lui A."/>
            <person name="MacDonald P.J.P."/>
            <person name="Montmayeur A."/>
            <person name="Murphy C."/>
            <person name="Neiman D."/>
            <person name="Pearson M."/>
            <person name="Priest M."/>
            <person name="Roberts A."/>
            <person name="Saif S."/>
            <person name="Shea T."/>
            <person name="Shenoy N."/>
            <person name="Sisk P."/>
            <person name="Stolte C."/>
            <person name="Sykes S."/>
            <person name="Wortman J."/>
            <person name="Nusbaum C."/>
            <person name="Birren B."/>
        </authorList>
    </citation>
    <scope>NUCLEOTIDE SEQUENCE [LARGE SCALE GENOMIC DNA]</scope>
    <source>
        <strain evidence="4 5">7_3_47FAA</strain>
    </source>
</reference>
<dbReference type="GO" id="GO:0016853">
    <property type="term" value="F:isomerase activity"/>
    <property type="evidence" value="ECO:0007669"/>
    <property type="project" value="UniProtKB-ARBA"/>
</dbReference>
<evidence type="ECO:0000313" key="5">
    <source>
        <dbReference type="Proteomes" id="UP000011747"/>
    </source>
</evidence>
<dbReference type="GO" id="GO:0046872">
    <property type="term" value="F:metal ion binding"/>
    <property type="evidence" value="ECO:0007669"/>
    <property type="project" value="UniProtKB-KW"/>
</dbReference>
<evidence type="ECO:0000259" key="3">
    <source>
        <dbReference type="Pfam" id="PF01557"/>
    </source>
</evidence>
<dbReference type="InterPro" id="IPR051121">
    <property type="entry name" value="FAH"/>
</dbReference>